<evidence type="ECO:0000313" key="3">
    <source>
        <dbReference type="Proteomes" id="UP000789405"/>
    </source>
</evidence>
<protein>
    <submittedName>
        <fullName evidence="2">2405_t:CDS:1</fullName>
    </submittedName>
</protein>
<dbReference type="PANTHER" id="PTHR31635">
    <property type="entry name" value="REVERSE TRANSCRIPTASE DOMAIN-CONTAINING PROTEIN-RELATED"/>
    <property type="match status" value="1"/>
</dbReference>
<gene>
    <name evidence="2" type="ORF">DERYTH_LOCUS8570</name>
</gene>
<dbReference type="EMBL" id="CAJVPY010004441">
    <property type="protein sequence ID" value="CAG8619609.1"/>
    <property type="molecule type" value="Genomic_DNA"/>
</dbReference>
<sequence>GVETRIEKIHKKITELNNKIARNPHLADLSIVVAQLNSELQEELRLLTKKWQLRSKTKWMEEGEKSTKYFFEWYKSRVAQEATTKIRNPASPTSEDRIEILKFIKEQFEMLYQAVPIDLEAVEELTENLPFVSHQQNNALTKEISLQEITDTIDKLLNYKAPGLDGLMYEFCKVYRDEISPVLKTIFNNALNTEIPDSREEWPWDSVKLKIMETSAADLTTAKATEYLRKISISCTLTQANFFSEINRKENWAWSLIRWAPNYKKNIFWRILHKALPVGTRLAYVNPTVSRDCPWCPNESQTIEHFAIECRVSSKLWELAYDMFGISQDAAPPATIEEVVTASNVKSTQPLTLVIWLHIRNMGLVHKQELGKQYDARTSNKIYMENQNYKRNTNGFK</sequence>
<comment type="caution">
    <text evidence="2">The sequence shown here is derived from an EMBL/GenBank/DDBJ whole genome shotgun (WGS) entry which is preliminary data.</text>
</comment>
<dbReference type="Pfam" id="PF13966">
    <property type="entry name" value="zf-RVT"/>
    <property type="match status" value="1"/>
</dbReference>
<dbReference type="PANTHER" id="PTHR31635:SF196">
    <property type="entry name" value="REVERSE TRANSCRIPTASE DOMAIN-CONTAINING PROTEIN-RELATED"/>
    <property type="match status" value="1"/>
</dbReference>
<accession>A0A9N9GML5</accession>
<proteinExistence type="predicted"/>
<feature type="non-terminal residue" evidence="2">
    <location>
        <position position="1"/>
    </location>
</feature>
<dbReference type="OrthoDB" id="2449403at2759"/>
<evidence type="ECO:0000259" key="1">
    <source>
        <dbReference type="Pfam" id="PF13966"/>
    </source>
</evidence>
<name>A0A9N9GML5_9GLOM</name>
<evidence type="ECO:0000313" key="2">
    <source>
        <dbReference type="EMBL" id="CAG8619609.1"/>
    </source>
</evidence>
<dbReference type="InterPro" id="IPR026960">
    <property type="entry name" value="RVT-Znf"/>
</dbReference>
<reference evidence="2" key="1">
    <citation type="submission" date="2021-06" db="EMBL/GenBank/DDBJ databases">
        <authorList>
            <person name="Kallberg Y."/>
            <person name="Tangrot J."/>
            <person name="Rosling A."/>
        </authorList>
    </citation>
    <scope>NUCLEOTIDE SEQUENCE</scope>
    <source>
        <strain evidence="2">MA453B</strain>
    </source>
</reference>
<dbReference type="Proteomes" id="UP000789405">
    <property type="component" value="Unassembled WGS sequence"/>
</dbReference>
<keyword evidence="3" id="KW-1185">Reference proteome</keyword>
<dbReference type="AlphaFoldDB" id="A0A9N9GML5"/>
<feature type="domain" description="Reverse transcriptase zinc-binding" evidence="1">
    <location>
        <begin position="249"/>
        <end position="317"/>
    </location>
</feature>
<organism evidence="2 3">
    <name type="scientific">Dentiscutata erythropus</name>
    <dbReference type="NCBI Taxonomy" id="1348616"/>
    <lineage>
        <taxon>Eukaryota</taxon>
        <taxon>Fungi</taxon>
        <taxon>Fungi incertae sedis</taxon>
        <taxon>Mucoromycota</taxon>
        <taxon>Glomeromycotina</taxon>
        <taxon>Glomeromycetes</taxon>
        <taxon>Diversisporales</taxon>
        <taxon>Gigasporaceae</taxon>
        <taxon>Dentiscutata</taxon>
    </lineage>
</organism>